<protein>
    <submittedName>
        <fullName evidence="2">Uncharacterized protein</fullName>
    </submittedName>
</protein>
<reference evidence="2 3" key="1">
    <citation type="submission" date="2020-01" db="EMBL/GenBank/DDBJ databases">
        <title>Genome sequence of Arachis hypogaea, cultivar Shitouqi.</title>
        <authorList>
            <person name="Zhuang W."/>
            <person name="Chen H."/>
            <person name="Varshney R."/>
            <person name="Wang D."/>
            <person name="Ming R."/>
        </authorList>
    </citation>
    <scope>NUCLEOTIDE SEQUENCE [LARGE SCALE GENOMIC DNA]</scope>
    <source>
        <tissue evidence="2">Young leaf</tissue>
    </source>
</reference>
<dbReference type="AlphaFoldDB" id="A0A6B9VB42"/>
<evidence type="ECO:0000256" key="1">
    <source>
        <dbReference type="SAM" id="MobiDB-lite"/>
    </source>
</evidence>
<feature type="region of interest" description="Disordered" evidence="1">
    <location>
        <begin position="1"/>
        <end position="21"/>
    </location>
</feature>
<evidence type="ECO:0000313" key="2">
    <source>
        <dbReference type="EMBL" id="QHN78185.1"/>
    </source>
</evidence>
<gene>
    <name evidence="2" type="ORF">DS421_19g659210</name>
</gene>
<dbReference type="EMBL" id="CP031001">
    <property type="protein sequence ID" value="QHN78185.1"/>
    <property type="molecule type" value="Genomic_DNA"/>
</dbReference>
<sequence length="71" mass="8123">MLGSSSHDSGSSSRACSHGGWDGFQSRETILWMSNYNTPNKRWCDFFKWTNVEEEEEAIVGRNKIPVSEDH</sequence>
<name>A0A6B9VB42_ARAHY</name>
<dbReference type="Proteomes" id="UP000464620">
    <property type="component" value="Chromosome B09"/>
</dbReference>
<organism evidence="2 3">
    <name type="scientific">Arachis hypogaea</name>
    <name type="common">Peanut</name>
    <dbReference type="NCBI Taxonomy" id="3818"/>
    <lineage>
        <taxon>Eukaryota</taxon>
        <taxon>Viridiplantae</taxon>
        <taxon>Streptophyta</taxon>
        <taxon>Embryophyta</taxon>
        <taxon>Tracheophyta</taxon>
        <taxon>Spermatophyta</taxon>
        <taxon>Magnoliopsida</taxon>
        <taxon>eudicotyledons</taxon>
        <taxon>Gunneridae</taxon>
        <taxon>Pentapetalae</taxon>
        <taxon>rosids</taxon>
        <taxon>fabids</taxon>
        <taxon>Fabales</taxon>
        <taxon>Fabaceae</taxon>
        <taxon>Papilionoideae</taxon>
        <taxon>50 kb inversion clade</taxon>
        <taxon>dalbergioids sensu lato</taxon>
        <taxon>Dalbergieae</taxon>
        <taxon>Pterocarpus clade</taxon>
        <taxon>Arachis</taxon>
    </lineage>
</organism>
<accession>A0A6B9VB42</accession>
<evidence type="ECO:0000313" key="3">
    <source>
        <dbReference type="Proteomes" id="UP000464620"/>
    </source>
</evidence>
<proteinExistence type="predicted"/>
<feature type="compositionally biased region" description="Low complexity" evidence="1">
    <location>
        <begin position="1"/>
        <end position="19"/>
    </location>
</feature>